<evidence type="ECO:0000313" key="2">
    <source>
        <dbReference type="Proteomes" id="UP000290407"/>
    </source>
</evidence>
<proteinExistence type="predicted"/>
<dbReference type="RefSeq" id="WP_129600321.1">
    <property type="nucleotide sequence ID" value="NZ_SBLB01000001.1"/>
</dbReference>
<keyword evidence="2" id="KW-1185">Reference proteome</keyword>
<evidence type="ECO:0000313" key="1">
    <source>
        <dbReference type="EMBL" id="RYC71467.1"/>
    </source>
</evidence>
<organism evidence="1 2">
    <name type="scientific">Spirosoma sordidisoli</name>
    <dbReference type="NCBI Taxonomy" id="2502893"/>
    <lineage>
        <taxon>Bacteria</taxon>
        <taxon>Pseudomonadati</taxon>
        <taxon>Bacteroidota</taxon>
        <taxon>Cytophagia</taxon>
        <taxon>Cytophagales</taxon>
        <taxon>Cytophagaceae</taxon>
        <taxon>Spirosoma</taxon>
    </lineage>
</organism>
<dbReference type="Proteomes" id="UP000290407">
    <property type="component" value="Unassembled WGS sequence"/>
</dbReference>
<reference evidence="1 2" key="1">
    <citation type="submission" date="2019-01" db="EMBL/GenBank/DDBJ databases">
        <title>Spirosoma flava sp. nov., a propanil-degrading bacterium isolated from herbicide-contaminated soil.</title>
        <authorList>
            <person name="Zhang L."/>
            <person name="Jiang J.-D."/>
        </authorList>
    </citation>
    <scope>NUCLEOTIDE SEQUENCE [LARGE SCALE GENOMIC DNA]</scope>
    <source>
        <strain evidence="1 2">TY50</strain>
    </source>
</reference>
<accession>A0A4Q2UP27</accession>
<gene>
    <name evidence="1" type="ORF">EQG79_04810</name>
</gene>
<name>A0A4Q2UP27_9BACT</name>
<dbReference type="AlphaFoldDB" id="A0A4Q2UP27"/>
<sequence length="540" mass="58072">MTIRRLSSLLCAGLAAGLLTCQNPLDGVQLRVKDPIQIGVVEVRLYDPAGNPRPTDNRITLAGPNAAQVVTTLNTTRYRINPDGVLLLAPSPLVTLSAQAPFRFTTVVEAEGYMTIVQPIVQTGPGRVTRVIRQISLSKPPRTLTPARLAGQAGTDGTLTAPFSLTTTGLTADADRASVSLPAGTRLTDRDGQAVGGKLTMQVLQTHTRAGDVTSQVPGGGILSNVHGQNGGPAPGSLRVTSLAGSLTLEIYNEAYLLAHGLSQPARLTMDINPATINGSNGRRVQPGDSIPLYSYDAFTNRWQQETPGVIVRNSQNSRLEYRATASRTAAYVATWTESVCDLGPVFTINSKLANVDVNYRCELIDATTGQRISNFYANVNNGASIRVSGQPSGRQLKLRIYDETDAWGKGAKGGLMAESAVGETCDPSPIAVSLASLPVPPVMNLSFDFECPKGTTLDESALPAQIRTQYSETGKENWRELITATRTQRKVASYKLKIGQRYDFRASTDGGATWPLRQNNYLVDKPEWKLDINAPMYCK</sequence>
<dbReference type="EMBL" id="SBLB01000001">
    <property type="protein sequence ID" value="RYC71467.1"/>
    <property type="molecule type" value="Genomic_DNA"/>
</dbReference>
<comment type="caution">
    <text evidence="1">The sequence shown here is derived from an EMBL/GenBank/DDBJ whole genome shotgun (WGS) entry which is preliminary data.</text>
</comment>
<protein>
    <submittedName>
        <fullName evidence="1">Uncharacterized protein</fullName>
    </submittedName>
</protein>